<proteinExistence type="predicted"/>
<gene>
    <name evidence="1" type="ORF">N5C46_11225</name>
</gene>
<sequence length="122" mass="13580">MDNTEKHFSEEKFWDKLKRYGVKAGHSVVYTALLLYFVLQKPDVPKKSKMVIIGALGYFILPTDFIPDMAVGVGFTDDLGALGLALLQVSMYIDDEVKAKAKAKLSDWFGDDVDTSEVDGKL</sequence>
<name>A0ACD4CD87_9BACI</name>
<reference evidence="1" key="1">
    <citation type="submission" date="2022-09" db="EMBL/GenBank/DDBJ databases">
        <title>Complete genome sequence of Rossellomorea vietnamensis strain RL-WG62, a newly isolated PGPR with the potential for plant salinity stress alleviation.</title>
        <authorList>
            <person name="Ren L."/>
            <person name="Wang G."/>
            <person name="Hu H."/>
        </authorList>
    </citation>
    <scope>NUCLEOTIDE SEQUENCE</scope>
    <source>
        <strain evidence="1">RL-WG62</strain>
    </source>
</reference>
<protein>
    <submittedName>
        <fullName evidence="1">DUF1232 domain-containing protein</fullName>
    </submittedName>
</protein>
<evidence type="ECO:0000313" key="1">
    <source>
        <dbReference type="EMBL" id="UXH46580.1"/>
    </source>
</evidence>
<evidence type="ECO:0000313" key="2">
    <source>
        <dbReference type="Proteomes" id="UP001064027"/>
    </source>
</evidence>
<dbReference type="EMBL" id="CP104558">
    <property type="protein sequence ID" value="UXH46580.1"/>
    <property type="molecule type" value="Genomic_DNA"/>
</dbReference>
<accession>A0ACD4CD87</accession>
<organism evidence="1 2">
    <name type="scientific">Rossellomorea vietnamensis</name>
    <dbReference type="NCBI Taxonomy" id="218284"/>
    <lineage>
        <taxon>Bacteria</taxon>
        <taxon>Bacillati</taxon>
        <taxon>Bacillota</taxon>
        <taxon>Bacilli</taxon>
        <taxon>Bacillales</taxon>
        <taxon>Bacillaceae</taxon>
        <taxon>Rossellomorea</taxon>
    </lineage>
</organism>
<keyword evidence="2" id="KW-1185">Reference proteome</keyword>
<dbReference type="Proteomes" id="UP001064027">
    <property type="component" value="Chromosome"/>
</dbReference>